<dbReference type="Proteomes" id="UP000694886">
    <property type="component" value="Chromosome 2"/>
</dbReference>
<evidence type="ECO:0000256" key="1">
    <source>
        <dbReference type="SAM" id="SignalP"/>
    </source>
</evidence>
<dbReference type="InterPro" id="IPR038804">
    <property type="entry name" value="RGF3"/>
</dbReference>
<proteinExistence type="predicted"/>
<evidence type="ECO:0000313" key="3">
    <source>
        <dbReference type="RefSeq" id="XP_017970712.1"/>
    </source>
</evidence>
<reference evidence="3" key="2">
    <citation type="submission" date="2025-08" db="UniProtKB">
        <authorList>
            <consortium name="RefSeq"/>
        </authorList>
    </citation>
    <scope>IDENTIFICATION</scope>
</reference>
<feature type="chain" id="PRO_5044186267" evidence="1">
    <location>
        <begin position="25"/>
        <end position="118"/>
    </location>
</feature>
<dbReference type="Gramene" id="Tc02v2_t027750.1">
    <property type="protein sequence ID" value="Tc02v2_p027750.1"/>
    <property type="gene ID" value="Tc02v2_g027750"/>
</dbReference>
<dbReference type="PANTHER" id="PTHR36313:SF1">
    <property type="entry name" value="PROTEIN GOLVEN 11-RELATED"/>
    <property type="match status" value="1"/>
</dbReference>
<keyword evidence="1" id="KW-0732">Signal</keyword>
<organism evidence="2 3">
    <name type="scientific">Theobroma cacao</name>
    <name type="common">Cacao</name>
    <name type="synonym">Cocoa</name>
    <dbReference type="NCBI Taxonomy" id="3641"/>
    <lineage>
        <taxon>Eukaryota</taxon>
        <taxon>Viridiplantae</taxon>
        <taxon>Streptophyta</taxon>
        <taxon>Embryophyta</taxon>
        <taxon>Tracheophyta</taxon>
        <taxon>Spermatophyta</taxon>
        <taxon>Magnoliopsida</taxon>
        <taxon>eudicotyledons</taxon>
        <taxon>Gunneridae</taxon>
        <taxon>Pentapetalae</taxon>
        <taxon>rosids</taxon>
        <taxon>malvids</taxon>
        <taxon>Malvales</taxon>
        <taxon>Malvaceae</taxon>
        <taxon>Byttnerioideae</taxon>
        <taxon>Theobroma</taxon>
    </lineage>
</organism>
<dbReference type="AlphaFoldDB" id="A0AB32VTT6"/>
<reference evidence="2" key="1">
    <citation type="journal article" date="1997" name="Nucleic Acids Res.">
        <title>tRNAscan-SE: a program for improved detection of transfer RNA genes in genomic sequence.</title>
        <authorList>
            <person name="Lowe T.M."/>
            <person name="Eddy S.R."/>
        </authorList>
    </citation>
    <scope>NUCLEOTIDE SEQUENCE [LARGE SCALE GENOMIC DNA]</scope>
    <source>
        <strain evidence="2">r\B97-61/B2</strain>
    </source>
</reference>
<evidence type="ECO:0000313" key="2">
    <source>
        <dbReference type="Proteomes" id="UP000694886"/>
    </source>
</evidence>
<gene>
    <name evidence="3" type="primary">LOC18610159</name>
</gene>
<accession>A0AB32VTT6</accession>
<dbReference type="PANTHER" id="PTHR36313">
    <property type="entry name" value="ROOT MERISTEM GROWTH FACTOR 2"/>
    <property type="match status" value="1"/>
</dbReference>
<dbReference type="GO" id="GO:0008083">
    <property type="term" value="F:growth factor activity"/>
    <property type="evidence" value="ECO:0007669"/>
    <property type="project" value="InterPro"/>
</dbReference>
<name>A0AB32VTT6_THECC</name>
<dbReference type="RefSeq" id="XP_017970712.1">
    <property type="nucleotide sequence ID" value="XM_018115223.1"/>
</dbReference>
<protein>
    <submittedName>
        <fullName evidence="3">Root meristem growth factor 3</fullName>
    </submittedName>
</protein>
<dbReference type="KEGG" id="tcc:18610159"/>
<dbReference type="GeneID" id="18610159"/>
<feature type="signal peptide" evidence="1">
    <location>
        <begin position="1"/>
        <end position="24"/>
    </location>
</feature>
<dbReference type="GO" id="GO:0010082">
    <property type="term" value="P:regulation of root meristem growth"/>
    <property type="evidence" value="ECO:0007669"/>
    <property type="project" value="InterPro"/>
</dbReference>
<sequence>MAAGRVTCLLILLLFASWISFAQASQGGGIPDSNHKTASTGKVMIKGLLDGERGVTAATNKNLLGGRKMVVDRQMKVKDVRSGGEQTVSHSSDEVDESGFVAFNADYHAPRHHPPKNN</sequence>